<dbReference type="EMBL" id="CP077090">
    <property type="protein sequence ID" value="QXI09161.1"/>
    <property type="molecule type" value="Genomic_DNA"/>
</dbReference>
<dbReference type="PANTHER" id="PTHR43581">
    <property type="entry name" value="ATP/GTP PHOSPHATASE"/>
    <property type="match status" value="1"/>
</dbReference>
<dbReference type="InterPro" id="IPR027417">
    <property type="entry name" value="P-loop_NTPase"/>
</dbReference>
<dbReference type="Pfam" id="PF13476">
    <property type="entry name" value="AAA_23"/>
    <property type="match status" value="1"/>
</dbReference>
<evidence type="ECO:0000259" key="1">
    <source>
        <dbReference type="Pfam" id="PF13304"/>
    </source>
</evidence>
<gene>
    <name evidence="3" type="ORF">HU754_014965</name>
</gene>
<organism evidence="3 4">
    <name type="scientific">Pseudomonas zeae</name>
    <dbReference type="NCBI Taxonomy" id="2745510"/>
    <lineage>
        <taxon>Bacteria</taxon>
        <taxon>Pseudomonadati</taxon>
        <taxon>Pseudomonadota</taxon>
        <taxon>Gammaproteobacteria</taxon>
        <taxon>Pseudomonadales</taxon>
        <taxon>Pseudomonadaceae</taxon>
        <taxon>Pseudomonas</taxon>
    </lineage>
</organism>
<evidence type="ECO:0000313" key="4">
    <source>
        <dbReference type="Proteomes" id="UP000627092"/>
    </source>
</evidence>
<protein>
    <submittedName>
        <fullName evidence="3">AAA family ATPase</fullName>
    </submittedName>
</protein>
<dbReference type="AlphaFoldDB" id="A0A9E6NK35"/>
<dbReference type="PANTHER" id="PTHR43581:SF2">
    <property type="entry name" value="EXCINUCLEASE ATPASE SUBUNIT"/>
    <property type="match status" value="1"/>
</dbReference>
<dbReference type="GO" id="GO:0005524">
    <property type="term" value="F:ATP binding"/>
    <property type="evidence" value="ECO:0007669"/>
    <property type="project" value="InterPro"/>
</dbReference>
<evidence type="ECO:0000313" key="3">
    <source>
        <dbReference type="EMBL" id="QXI09161.1"/>
    </source>
</evidence>
<dbReference type="RefSeq" id="WP_186622417.1">
    <property type="nucleotide sequence ID" value="NZ_CP077090.1"/>
</dbReference>
<dbReference type="Pfam" id="PF13304">
    <property type="entry name" value="AAA_21"/>
    <property type="match status" value="1"/>
</dbReference>
<evidence type="ECO:0000259" key="2">
    <source>
        <dbReference type="Pfam" id="PF13476"/>
    </source>
</evidence>
<accession>A0A9E6NK35</accession>
<feature type="domain" description="ATPase AAA-type core" evidence="1">
    <location>
        <begin position="170"/>
        <end position="265"/>
    </location>
</feature>
<name>A0A9E6NK35_9PSED</name>
<dbReference type="GO" id="GO:0006302">
    <property type="term" value="P:double-strand break repair"/>
    <property type="evidence" value="ECO:0007669"/>
    <property type="project" value="InterPro"/>
</dbReference>
<dbReference type="InterPro" id="IPR003959">
    <property type="entry name" value="ATPase_AAA_core"/>
</dbReference>
<dbReference type="KEGG" id="pze:HU754_014965"/>
<dbReference type="InterPro" id="IPR038729">
    <property type="entry name" value="Rad50/SbcC_AAA"/>
</dbReference>
<reference evidence="3" key="1">
    <citation type="journal article" date="2020" name="Microorganisms">
        <title>Reliable Identification of Environmental Pseudomonas Isolates Using the rpoD Gene.</title>
        <authorList>
            <consortium name="The Broad Institute Genome Sequencing Platform"/>
            <person name="Girard L."/>
            <person name="Lood C."/>
            <person name="Rokni-Zadeh H."/>
            <person name="van Noort V."/>
            <person name="Lavigne R."/>
            <person name="De Mot R."/>
        </authorList>
    </citation>
    <scope>NUCLEOTIDE SEQUENCE</scope>
    <source>
        <strain evidence="3">OE 48.2</strain>
    </source>
</reference>
<dbReference type="InterPro" id="IPR051396">
    <property type="entry name" value="Bact_Antivir_Def_Nuclease"/>
</dbReference>
<dbReference type="SUPFAM" id="SSF52540">
    <property type="entry name" value="P-loop containing nucleoside triphosphate hydrolases"/>
    <property type="match status" value="1"/>
</dbReference>
<reference evidence="3" key="2">
    <citation type="journal article" date="2021" name="Microorganisms">
        <title>The Ever-Expanding Pseudomonas Genus: Description of 43 New Species and Partition of the Pseudomonas putida Group.</title>
        <authorList>
            <person name="Girard L."/>
            <person name="Lood C."/>
            <person name="Hofte M."/>
            <person name="Vandamme P."/>
            <person name="Rokni-Zadeh H."/>
            <person name="van Noort V."/>
            <person name="Lavigne R."/>
            <person name="De Mot R."/>
        </authorList>
    </citation>
    <scope>NUCLEOTIDE SEQUENCE</scope>
    <source>
        <strain evidence="3">OE 48.2</strain>
    </source>
</reference>
<dbReference type="GO" id="GO:0016887">
    <property type="term" value="F:ATP hydrolysis activity"/>
    <property type="evidence" value="ECO:0007669"/>
    <property type="project" value="InterPro"/>
</dbReference>
<sequence length="535" mass="60792">MRLAAIDDAWRDVLKVDKYPCRLTDVRVRGVAGFKSEVDLNFKSAITAICGKNGVGKTTLIKFLYSAFIDGNVSAAHSKFAGTTFDATIYKNHRLVAPEASALGGFSAYYLEPSRECTRIIEYLRGTDNVEELLEGVDDNRSFNEQKFKSIIENVVGKSYQSIIFYEIADAMPHEYGFPFPYFEVTLPNGSSYTNSDMGMGELACLYVTWFIYHYIEPQSLLFVEEPENFISAYSQLRLMDLIAERSFSQKLWVILSTHSEHILSKVGIENIRILSQYCLESRSAISNPKHVRKYLSALGLSSNILGIYIVEDELARFFLEYILDKSDPDMLTDFPIIQMRCDSNIEKIVKHFEPTPNPPFEILAVLDADQSAEIKPLSGKHIYVTALPSARKLTPELELWSVLDLNIDEIAQLLDIGAERLRDAVEDVRHGDHHDRYAKISNACRKSKRDLVDAILRKWYQLPENQALATKFYLAIKLRKEKLAVQRLVESMEMKVVASGFTDHLETSQCTVNCNHSRPYIEAKIGFDGLDFFA</sequence>
<dbReference type="Gene3D" id="3.40.50.300">
    <property type="entry name" value="P-loop containing nucleotide triphosphate hydrolases"/>
    <property type="match status" value="1"/>
</dbReference>
<feature type="domain" description="Rad50/SbcC-type AAA" evidence="2">
    <location>
        <begin position="26"/>
        <end position="86"/>
    </location>
</feature>
<dbReference type="Proteomes" id="UP000627092">
    <property type="component" value="Chromosome"/>
</dbReference>
<proteinExistence type="predicted"/>